<dbReference type="InterPro" id="IPR032350">
    <property type="entry name" value="Nbr1_FW"/>
</dbReference>
<dbReference type="InterPro" id="IPR009060">
    <property type="entry name" value="UBA-like_sf"/>
</dbReference>
<dbReference type="PANTHER" id="PTHR20930">
    <property type="entry name" value="OVARIAN CARCINOMA ANTIGEN CA125-RELATED"/>
    <property type="match status" value="1"/>
</dbReference>
<evidence type="ECO:0000256" key="6">
    <source>
        <dbReference type="ARBA" id="ARBA00022771"/>
    </source>
</evidence>
<dbReference type="InterPro" id="IPR043145">
    <property type="entry name" value="Znf_ZZ_sf"/>
</dbReference>
<evidence type="ECO:0000259" key="17">
    <source>
        <dbReference type="PROSITE" id="PS50030"/>
    </source>
</evidence>
<dbReference type="FunFam" id="3.30.60.90:FF:000007">
    <property type="entry name" value="Next to BRCA1 gene 1 protein"/>
    <property type="match status" value="1"/>
</dbReference>
<dbReference type="Gene3D" id="3.30.60.90">
    <property type="match status" value="1"/>
</dbReference>
<dbReference type="GO" id="GO:0031410">
    <property type="term" value="C:cytoplasmic vesicle"/>
    <property type="evidence" value="ECO:0007669"/>
    <property type="project" value="UniProtKB-KW"/>
</dbReference>
<dbReference type="Proteomes" id="UP000053661">
    <property type="component" value="Unassembled WGS sequence"/>
</dbReference>
<dbReference type="CDD" id="cd14947">
    <property type="entry name" value="NBR1_like"/>
    <property type="match status" value="1"/>
</dbReference>
<dbReference type="EMBL" id="KL457185">
    <property type="protein sequence ID" value="KFV10069.1"/>
    <property type="molecule type" value="Genomic_DNA"/>
</dbReference>
<dbReference type="InterPro" id="IPR053793">
    <property type="entry name" value="PB1-like"/>
</dbReference>
<evidence type="ECO:0000256" key="12">
    <source>
        <dbReference type="ARBA" id="ARBA00068689"/>
    </source>
</evidence>
<keyword evidence="5" id="KW-0479">Metal-binding</keyword>
<keyword evidence="4" id="KW-0597">Phosphoprotein</keyword>
<evidence type="ECO:0000256" key="2">
    <source>
        <dbReference type="ARBA" id="ARBA00004419"/>
    </source>
</evidence>
<evidence type="ECO:0000256" key="9">
    <source>
        <dbReference type="ARBA" id="ARBA00023228"/>
    </source>
</evidence>
<dbReference type="GO" id="GO:0005776">
    <property type="term" value="C:autophagosome"/>
    <property type="evidence" value="ECO:0007669"/>
    <property type="project" value="UniProtKB-SubCell"/>
</dbReference>
<dbReference type="GO" id="GO:0005764">
    <property type="term" value="C:lysosome"/>
    <property type="evidence" value="ECO:0007669"/>
    <property type="project" value="UniProtKB-SubCell"/>
</dbReference>
<evidence type="ECO:0000259" key="19">
    <source>
        <dbReference type="PROSITE" id="PS51745"/>
    </source>
</evidence>
<proteinExistence type="predicted"/>
<dbReference type="GO" id="GO:0000407">
    <property type="term" value="C:phagophore assembly site"/>
    <property type="evidence" value="ECO:0007669"/>
    <property type="project" value="TreeGrafter"/>
</dbReference>
<evidence type="ECO:0000256" key="5">
    <source>
        <dbReference type="ARBA" id="ARBA00022723"/>
    </source>
</evidence>
<dbReference type="AlphaFoldDB" id="A0A093CAQ6"/>
<feature type="compositionally biased region" description="Acidic residues" evidence="16">
    <location>
        <begin position="716"/>
        <end position="726"/>
    </location>
</feature>
<dbReference type="Gene3D" id="1.10.8.10">
    <property type="entry name" value="DNA helicase RuvA subunit, C-terminal domain"/>
    <property type="match status" value="1"/>
</dbReference>
<feature type="compositionally biased region" description="Polar residues" evidence="16">
    <location>
        <begin position="835"/>
        <end position="857"/>
    </location>
</feature>
<evidence type="ECO:0000256" key="10">
    <source>
        <dbReference type="ARBA" id="ARBA00023329"/>
    </source>
</evidence>
<feature type="non-terminal residue" evidence="20">
    <location>
        <position position="1"/>
    </location>
</feature>
<dbReference type="FunFam" id="2.60.40.10:FF:000199">
    <property type="entry name" value="next to BRCA1 gene 1 protein-like"/>
    <property type="match status" value="1"/>
</dbReference>
<feature type="non-terminal residue" evidence="20">
    <location>
        <position position="960"/>
    </location>
</feature>
<dbReference type="InterPro" id="IPR000433">
    <property type="entry name" value="Znf_ZZ"/>
</dbReference>
<evidence type="ECO:0000256" key="1">
    <source>
        <dbReference type="ARBA" id="ARBA00004371"/>
    </source>
</evidence>
<dbReference type="FunFam" id="1.10.8.10:FF:000033">
    <property type="entry name" value="Next to BRCA1 gene 1 protein"/>
    <property type="match status" value="1"/>
</dbReference>
<reference evidence="20 21" key="1">
    <citation type="submission" date="2014-04" db="EMBL/GenBank/DDBJ databases">
        <title>Genome evolution of avian class.</title>
        <authorList>
            <person name="Zhang G."/>
            <person name="Li C."/>
        </authorList>
    </citation>
    <scope>NUCLEOTIDE SEQUENCE [LARGE SCALE GENOMIC DNA]</scope>
    <source>
        <strain evidence="20">BGI_N340</strain>
    </source>
</reference>
<keyword evidence="8" id="KW-0832">Ubl conjugation</keyword>
<keyword evidence="10" id="KW-0968">Cytoplasmic vesicle</keyword>
<dbReference type="GO" id="GO:0008270">
    <property type="term" value="F:zinc ion binding"/>
    <property type="evidence" value="ECO:0007669"/>
    <property type="project" value="UniProtKB-KW"/>
</dbReference>
<feature type="region of interest" description="Disordered" evidence="16">
    <location>
        <begin position="835"/>
        <end position="862"/>
    </location>
</feature>
<dbReference type="Pfam" id="PF16158">
    <property type="entry name" value="N_BRCA1_IG"/>
    <property type="match status" value="1"/>
</dbReference>
<dbReference type="SUPFAM" id="SSF46934">
    <property type="entry name" value="UBA-like"/>
    <property type="match status" value="1"/>
</dbReference>
<dbReference type="PROSITE" id="PS50135">
    <property type="entry name" value="ZF_ZZ_2"/>
    <property type="match status" value="1"/>
</dbReference>
<feature type="compositionally biased region" description="Polar residues" evidence="16">
    <location>
        <begin position="758"/>
        <end position="768"/>
    </location>
</feature>
<evidence type="ECO:0000313" key="20">
    <source>
        <dbReference type="EMBL" id="KFV10069.1"/>
    </source>
</evidence>
<dbReference type="SUPFAM" id="SSF57850">
    <property type="entry name" value="RING/U-box"/>
    <property type="match status" value="1"/>
</dbReference>
<feature type="coiled-coil region" evidence="15">
    <location>
        <begin position="262"/>
        <end position="303"/>
    </location>
</feature>
<dbReference type="Gene3D" id="2.60.40.10">
    <property type="entry name" value="Immunoglobulins"/>
    <property type="match status" value="1"/>
</dbReference>
<evidence type="ECO:0000256" key="14">
    <source>
        <dbReference type="PROSITE-ProRule" id="PRU00228"/>
    </source>
</evidence>
<dbReference type="Pfam" id="PF00564">
    <property type="entry name" value="PB1"/>
    <property type="match status" value="1"/>
</dbReference>
<feature type="domain" description="ZZ-type" evidence="18">
    <location>
        <begin position="187"/>
        <end position="239"/>
    </location>
</feature>
<accession>A0A093CAQ6</accession>
<dbReference type="SMART" id="SM00291">
    <property type="entry name" value="ZnF_ZZ"/>
    <property type="match status" value="1"/>
</dbReference>
<dbReference type="Gene3D" id="3.10.20.90">
    <property type="entry name" value="Phosphatidylinositol 3-kinase Catalytic Subunit, Chain A, domain 1"/>
    <property type="match status" value="1"/>
</dbReference>
<dbReference type="CDD" id="cd14319">
    <property type="entry name" value="UBA_NBR1"/>
    <property type="match status" value="1"/>
</dbReference>
<feature type="region of interest" description="Disordered" evidence="16">
    <location>
        <begin position="679"/>
        <end position="736"/>
    </location>
</feature>
<feature type="region of interest" description="Disordered" evidence="16">
    <location>
        <begin position="159"/>
        <end position="182"/>
    </location>
</feature>
<dbReference type="GO" id="GO:0016236">
    <property type="term" value="P:macroautophagy"/>
    <property type="evidence" value="ECO:0007669"/>
    <property type="project" value="TreeGrafter"/>
</dbReference>
<protein>
    <recommendedName>
        <fullName evidence="12">Next to BRCA1 gene 1 protein</fullName>
    </recommendedName>
    <alternativeName>
        <fullName evidence="13">Neighbor of BRCA1 gene 1 protein</fullName>
    </alternativeName>
</protein>
<keyword evidence="21" id="KW-1185">Reference proteome</keyword>
<dbReference type="PROSITE" id="PS01357">
    <property type="entry name" value="ZF_ZZ_1"/>
    <property type="match status" value="1"/>
</dbReference>
<dbReference type="InterPro" id="IPR056893">
    <property type="entry name" value="UBA_Nbr1_C"/>
</dbReference>
<keyword evidence="15" id="KW-0175">Coiled coil</keyword>
<evidence type="ECO:0000256" key="11">
    <source>
        <dbReference type="ARBA" id="ARBA00037833"/>
    </source>
</evidence>
<dbReference type="CDD" id="cd02340">
    <property type="entry name" value="ZZ_NBR1_like"/>
    <property type="match status" value="1"/>
</dbReference>
<comment type="subcellular location">
    <subcellularLocation>
        <location evidence="11">Cytoplasm</location>
        <location evidence="11">Myofibril</location>
        <location evidence="11">Sarcomere</location>
        <location evidence="11">M line</location>
    </subcellularLocation>
    <subcellularLocation>
        <location evidence="2">Cytoplasmic vesicle</location>
        <location evidence="2">Autophagosome</location>
    </subcellularLocation>
    <subcellularLocation>
        <location evidence="1">Lysosome</location>
    </subcellularLocation>
</comment>
<dbReference type="FunFam" id="3.10.20.90:FF:000291">
    <property type="entry name" value="Next to BRCA1 gene 1 protein"/>
    <property type="match status" value="1"/>
</dbReference>
<dbReference type="PROSITE" id="PS51745">
    <property type="entry name" value="PB1"/>
    <property type="match status" value="1"/>
</dbReference>
<keyword evidence="9" id="KW-0458">Lysosome</keyword>
<dbReference type="GO" id="GO:0031430">
    <property type="term" value="C:M band"/>
    <property type="evidence" value="ECO:0007669"/>
    <property type="project" value="UniProtKB-SubCell"/>
</dbReference>
<feature type="domain" description="UBA" evidence="17">
    <location>
        <begin position="906"/>
        <end position="951"/>
    </location>
</feature>
<evidence type="ECO:0000256" key="13">
    <source>
        <dbReference type="ARBA" id="ARBA00083062"/>
    </source>
</evidence>
<dbReference type="PROSITE" id="PS50030">
    <property type="entry name" value="UBA"/>
    <property type="match status" value="1"/>
</dbReference>
<dbReference type="InterPro" id="IPR015940">
    <property type="entry name" value="UBA"/>
</dbReference>
<feature type="domain" description="PB1" evidence="19">
    <location>
        <begin position="1"/>
        <end position="52"/>
    </location>
</feature>
<dbReference type="Pfam" id="PF24932">
    <property type="entry name" value="UBA_NBR1_C"/>
    <property type="match status" value="1"/>
</dbReference>
<keyword evidence="6 14" id="KW-0863">Zinc-finger</keyword>
<evidence type="ECO:0000259" key="18">
    <source>
        <dbReference type="PROSITE" id="PS50135"/>
    </source>
</evidence>
<dbReference type="InterPro" id="IPR013783">
    <property type="entry name" value="Ig-like_fold"/>
</dbReference>
<evidence type="ECO:0000256" key="15">
    <source>
        <dbReference type="SAM" id="Coils"/>
    </source>
</evidence>
<gene>
    <name evidence="20" type="ORF">N340_03620</name>
</gene>
<dbReference type="GO" id="GO:0043130">
    <property type="term" value="F:ubiquitin binding"/>
    <property type="evidence" value="ECO:0007669"/>
    <property type="project" value="TreeGrafter"/>
</dbReference>
<sequence length="960" mass="106861">QVKVSFDLDNIQIKYIDEDNDEVCVNSKEEYEEALKIAVKQGNQLQMNVYEENSSPKETSSSCSLQLHEKTVTEKLALLKDEKKPLSCYSMLAQGLEEDLKNEKELTVRQKLNHTRTGRANENPPEWFTSYLETFREQVVKETVEKLEQKLYEKLVHHSQPPDFSESSVTAAPPASESQEGNSKQCDWLISCCNCQARIVGVRYQCSLCPAYNICEQCEAGTYTHDPNHVLLKLRRPVLCAAENYSLAEVSSRLPAALEQVRLQKQMDKRFLKAEKQRLRAEKKQRKAEVRELKKQLKLHRKIHLWNSVHVLETNGSPALKSECLQLNTFLSPSQPFQAIVPTLSAVFVDENLPDGTHLQPGTKFIKHWRMKNTGNVEWSSDTKLKLMWGNLTLASSEKKDVLVPSLPSGQVGTVSVEFVAPNIEGTYTSHWRLSHRGEQFGPRIWCSIVVDPSPAGDHLLNNLKDSDSCQKDKASSTKQASNSRFLLLQDASLKTEAGAQLMGEIMEQAEIPLPTIPLKIKNLPSEREFYIPSVDLLTAQDLLSFELLDINIVQELERVPHNTPVDMTPCMSPLPRDSPLLEKPGLDQIEEENEASGFKPVPDFFPADTCIVKVKAEHPLNQEEGEEDMSGTQFVCETVIRSLTLDAAPDHKPPQKKKILQNSLQTLQDTFSCNMIKEESPRIKTNTNSKKGAKIHQSEAMTENNCANPCSDTGNSDEEEDDDKDDVQSQGSSASSEDYIIILPECFDTSRPLGESMYSSALSQPSLEKTGEAETGAENPEGGSQPQIHTVSDILATSQTLAVVPLTPEIGNTLPQTQRNLASLQNHIVQEPNIPTSENLSSTPHNQIREGSSGVLTSKPKCSEYPRYPQGSSIAGELVKGALSVAASAYKALFAGPPIIEQAASTEEHTAALLSSLCEMGFCDRQLNLQLLKKHKNNMVQVVTELLQISNSDWYSGRC</sequence>
<evidence type="ECO:0000313" key="21">
    <source>
        <dbReference type="Proteomes" id="UP000053661"/>
    </source>
</evidence>
<evidence type="ECO:0000256" key="8">
    <source>
        <dbReference type="ARBA" id="ARBA00022843"/>
    </source>
</evidence>
<evidence type="ECO:0000256" key="7">
    <source>
        <dbReference type="ARBA" id="ARBA00022833"/>
    </source>
</evidence>
<feature type="compositionally biased region" description="Polar residues" evidence="16">
    <location>
        <begin position="700"/>
        <end position="715"/>
    </location>
</feature>
<feature type="compositionally biased region" description="Polar residues" evidence="16">
    <location>
        <begin position="165"/>
        <end position="182"/>
    </location>
</feature>
<dbReference type="PANTHER" id="PTHR20930:SF2">
    <property type="entry name" value="NEXT TO BRCA1 GENE 1 PROTEIN"/>
    <property type="match status" value="1"/>
</dbReference>
<organism evidence="20 21">
    <name type="scientific">Tauraco erythrolophus</name>
    <name type="common">Red-crested turaco</name>
    <dbReference type="NCBI Taxonomy" id="121530"/>
    <lineage>
        <taxon>Eukaryota</taxon>
        <taxon>Metazoa</taxon>
        <taxon>Chordata</taxon>
        <taxon>Craniata</taxon>
        <taxon>Vertebrata</taxon>
        <taxon>Euteleostomi</taxon>
        <taxon>Archelosauria</taxon>
        <taxon>Archosauria</taxon>
        <taxon>Dinosauria</taxon>
        <taxon>Saurischia</taxon>
        <taxon>Theropoda</taxon>
        <taxon>Coelurosauria</taxon>
        <taxon>Aves</taxon>
        <taxon>Neognathae</taxon>
        <taxon>Neoaves</taxon>
        <taxon>Otidimorphae</taxon>
        <taxon>Musophagiformes</taxon>
        <taxon>Musophagidae</taxon>
        <taxon>Tauraco</taxon>
    </lineage>
</organism>
<evidence type="ECO:0000256" key="3">
    <source>
        <dbReference type="ARBA" id="ARBA00022490"/>
    </source>
</evidence>
<evidence type="ECO:0000256" key="16">
    <source>
        <dbReference type="SAM" id="MobiDB-lite"/>
    </source>
</evidence>
<evidence type="ECO:0000256" key="4">
    <source>
        <dbReference type="ARBA" id="ARBA00022553"/>
    </source>
</evidence>
<dbReference type="GO" id="GO:0070013">
    <property type="term" value="C:intracellular organelle lumen"/>
    <property type="evidence" value="ECO:0007669"/>
    <property type="project" value="UniProtKB-ARBA"/>
</dbReference>
<feature type="region of interest" description="Disordered" evidence="16">
    <location>
        <begin position="755"/>
        <end position="788"/>
    </location>
</feature>
<keyword evidence="3" id="KW-0963">Cytoplasm</keyword>
<name>A0A093CAQ6_TAUER</name>
<dbReference type="GO" id="GO:0005778">
    <property type="term" value="C:peroxisomal membrane"/>
    <property type="evidence" value="ECO:0007669"/>
    <property type="project" value="UniProtKB-ARBA"/>
</dbReference>
<dbReference type="InterPro" id="IPR000270">
    <property type="entry name" value="PB1_dom"/>
</dbReference>
<dbReference type="SUPFAM" id="SSF54277">
    <property type="entry name" value="CAD &amp; PB1 domains"/>
    <property type="match status" value="1"/>
</dbReference>
<keyword evidence="7" id="KW-0862">Zinc</keyword>